<name>A0A1I7URY9_9PELO</name>
<reference evidence="3" key="1">
    <citation type="submission" date="2016-11" db="UniProtKB">
        <authorList>
            <consortium name="WormBaseParasite"/>
        </authorList>
    </citation>
    <scope>IDENTIFICATION</scope>
</reference>
<feature type="region of interest" description="Disordered" evidence="1">
    <location>
        <begin position="1"/>
        <end position="26"/>
    </location>
</feature>
<dbReference type="WBParaSite" id="Csp11.Scaffold630.g18750.t1">
    <property type="protein sequence ID" value="Csp11.Scaffold630.g18750.t1"/>
    <property type="gene ID" value="Csp11.Scaffold630.g18750"/>
</dbReference>
<evidence type="ECO:0000313" key="3">
    <source>
        <dbReference type="WBParaSite" id="Csp11.Scaffold630.g18750.t1"/>
    </source>
</evidence>
<dbReference type="Proteomes" id="UP000095282">
    <property type="component" value="Unplaced"/>
</dbReference>
<keyword evidence="2" id="KW-1185">Reference proteome</keyword>
<dbReference type="AlphaFoldDB" id="A0A1I7URY9"/>
<accession>A0A1I7URY9</accession>
<evidence type="ECO:0000313" key="2">
    <source>
        <dbReference type="Proteomes" id="UP000095282"/>
    </source>
</evidence>
<protein>
    <submittedName>
        <fullName evidence="3">PsbP domain-containing protein</fullName>
    </submittedName>
</protein>
<evidence type="ECO:0000256" key="1">
    <source>
        <dbReference type="SAM" id="MobiDB-lite"/>
    </source>
</evidence>
<sequence>MSPQPLKIPKIEITSPSPPPKDSVGLKTAKPEYHLVSFRPDGPVYSLVYEGPAPKGWEKAVEWNQNVFLVDGEVSYQNECCYLTNCFKS</sequence>
<proteinExistence type="predicted"/>
<dbReference type="eggNOG" id="ENOG502TJTK">
    <property type="taxonomic scope" value="Eukaryota"/>
</dbReference>
<organism evidence="2 3">
    <name type="scientific">Caenorhabditis tropicalis</name>
    <dbReference type="NCBI Taxonomy" id="1561998"/>
    <lineage>
        <taxon>Eukaryota</taxon>
        <taxon>Metazoa</taxon>
        <taxon>Ecdysozoa</taxon>
        <taxon>Nematoda</taxon>
        <taxon>Chromadorea</taxon>
        <taxon>Rhabditida</taxon>
        <taxon>Rhabditina</taxon>
        <taxon>Rhabditomorpha</taxon>
        <taxon>Rhabditoidea</taxon>
        <taxon>Rhabditidae</taxon>
        <taxon>Peloderinae</taxon>
        <taxon>Caenorhabditis</taxon>
    </lineage>
</organism>